<evidence type="ECO:0000256" key="12">
    <source>
        <dbReference type="RuleBase" id="RU000461"/>
    </source>
</evidence>
<keyword evidence="3 11" id="KW-0349">Heme</keyword>
<evidence type="ECO:0000256" key="3">
    <source>
        <dbReference type="ARBA" id="ARBA00022617"/>
    </source>
</evidence>
<comment type="cofactor">
    <cofactor evidence="11">
        <name>heme</name>
        <dbReference type="ChEBI" id="CHEBI:30413"/>
    </cofactor>
</comment>
<proteinExistence type="inferred from homology"/>
<gene>
    <name evidence="14" type="ORF">AABB24_020229</name>
</gene>
<evidence type="ECO:0000256" key="5">
    <source>
        <dbReference type="ARBA" id="ARBA00022723"/>
    </source>
</evidence>
<dbReference type="PRINTS" id="PR00385">
    <property type="entry name" value="P450"/>
</dbReference>
<keyword evidence="8 11" id="KW-0408">Iron</keyword>
<evidence type="ECO:0000256" key="1">
    <source>
        <dbReference type="ARBA" id="ARBA00004370"/>
    </source>
</evidence>
<dbReference type="CDD" id="cd11073">
    <property type="entry name" value="CYP76-like"/>
    <property type="match status" value="1"/>
</dbReference>
<comment type="subcellular location">
    <subcellularLocation>
        <location evidence="1">Membrane</location>
    </subcellularLocation>
</comment>
<evidence type="ECO:0000256" key="9">
    <source>
        <dbReference type="ARBA" id="ARBA00023033"/>
    </source>
</evidence>
<evidence type="ECO:0000313" key="15">
    <source>
        <dbReference type="Proteomes" id="UP001627284"/>
    </source>
</evidence>
<dbReference type="EMBL" id="JBJKTR010000012">
    <property type="protein sequence ID" value="KAL3352029.1"/>
    <property type="molecule type" value="Genomic_DNA"/>
</dbReference>
<keyword evidence="15" id="KW-1185">Reference proteome</keyword>
<evidence type="ECO:0000256" key="6">
    <source>
        <dbReference type="ARBA" id="ARBA00022989"/>
    </source>
</evidence>
<keyword evidence="4 13" id="KW-0812">Transmembrane</keyword>
<keyword evidence="10 13" id="KW-0472">Membrane</keyword>
<keyword evidence="9 12" id="KW-0503">Monooxygenase</keyword>
<dbReference type="PANTHER" id="PTHR47950:SF4">
    <property type="entry name" value="GERANIOL 8-HYDROXYLASE-LIKE"/>
    <property type="match status" value="1"/>
</dbReference>
<evidence type="ECO:0000256" key="13">
    <source>
        <dbReference type="SAM" id="Phobius"/>
    </source>
</evidence>
<dbReference type="PANTHER" id="PTHR47950">
    <property type="entry name" value="CYTOCHROME P450, FAMILY 76, SUBFAMILY C, POLYPEPTIDE 5-RELATED"/>
    <property type="match status" value="1"/>
</dbReference>
<evidence type="ECO:0000256" key="10">
    <source>
        <dbReference type="ARBA" id="ARBA00023136"/>
    </source>
</evidence>
<comment type="similarity">
    <text evidence="2 12">Belongs to the cytochrome P450 family.</text>
</comment>
<dbReference type="GO" id="GO:0004497">
    <property type="term" value="F:monooxygenase activity"/>
    <property type="evidence" value="ECO:0007669"/>
    <property type="project" value="UniProtKB-KW"/>
</dbReference>
<accession>A0ABD2T718</accession>
<dbReference type="PROSITE" id="PS00086">
    <property type="entry name" value="CYTOCHROME_P450"/>
    <property type="match status" value="1"/>
</dbReference>
<organism evidence="14 15">
    <name type="scientific">Solanum stoloniferum</name>
    <dbReference type="NCBI Taxonomy" id="62892"/>
    <lineage>
        <taxon>Eukaryota</taxon>
        <taxon>Viridiplantae</taxon>
        <taxon>Streptophyta</taxon>
        <taxon>Embryophyta</taxon>
        <taxon>Tracheophyta</taxon>
        <taxon>Spermatophyta</taxon>
        <taxon>Magnoliopsida</taxon>
        <taxon>eudicotyledons</taxon>
        <taxon>Gunneridae</taxon>
        <taxon>Pentapetalae</taxon>
        <taxon>asterids</taxon>
        <taxon>lamiids</taxon>
        <taxon>Solanales</taxon>
        <taxon>Solanaceae</taxon>
        <taxon>Solanoideae</taxon>
        <taxon>Solaneae</taxon>
        <taxon>Solanum</taxon>
    </lineage>
</organism>
<dbReference type="GO" id="GO:0016020">
    <property type="term" value="C:membrane"/>
    <property type="evidence" value="ECO:0007669"/>
    <property type="project" value="UniProtKB-SubCell"/>
</dbReference>
<dbReference type="InterPro" id="IPR017972">
    <property type="entry name" value="Cyt_P450_CS"/>
</dbReference>
<feature type="transmembrane region" description="Helical" evidence="13">
    <location>
        <begin position="6"/>
        <end position="28"/>
    </location>
</feature>
<dbReference type="SUPFAM" id="SSF48264">
    <property type="entry name" value="Cytochrome P450"/>
    <property type="match status" value="1"/>
</dbReference>
<feature type="binding site" description="axial binding residue" evidence="11">
    <location>
        <position position="459"/>
    </location>
    <ligand>
        <name>heme</name>
        <dbReference type="ChEBI" id="CHEBI:30413"/>
    </ligand>
    <ligandPart>
        <name>Fe</name>
        <dbReference type="ChEBI" id="CHEBI:18248"/>
    </ligandPart>
</feature>
<sequence length="519" mass="59256">FLSIIMDYYGLLGCGVVVVLGWTLIHVIRFYNKKKILLPPGPFSLPFIGNLHNLILGGDQPHTSFWRLAHKYGPIMTLKLGQKTTIVISSSLVAKEAFKKQDLALSSKIDKDALHAHGHNQFSVIFLPASSSRRKYLRKLLHSSIFSPNRLDASQHLRARKIEEFIAYCRQCSQYGTPVDIGQVASDTLVNIWSNTIFSEDLVDIYADPVKKFKHVIRYITYLIGKLNMVDYFPLLKGIDPQRINKNSFTTYEKLLRIFRGFIDQRLEQRNISTTVRSTNDFLDVLLNIREEEEKKGDVNAILMDRNQIQHLCLDIFVSGSDSSSAVLEWAMLELMKNPETMKRAKAELAQVVGDENKTIEEKDVGRLPYLQCIVKETLRIHPPSSLLTRKAEQDVELCGYFVPKGSQVLVNVWAIGRDLDIWEDPLAFKPERFWDSINLDFHDNNFELIPFGVGRRMCVGLPLAIRAIPAMLGSLLNSFDWALEENIAPKDLEEKFGLILAKSRPLRLVPIPLYSRRT</sequence>
<evidence type="ECO:0000256" key="7">
    <source>
        <dbReference type="ARBA" id="ARBA00023002"/>
    </source>
</evidence>
<dbReference type="PRINTS" id="PR00463">
    <property type="entry name" value="EP450I"/>
</dbReference>
<name>A0ABD2T718_9SOLN</name>
<dbReference type="InterPro" id="IPR001128">
    <property type="entry name" value="Cyt_P450"/>
</dbReference>
<comment type="caution">
    <text evidence="14">The sequence shown here is derived from an EMBL/GenBank/DDBJ whole genome shotgun (WGS) entry which is preliminary data.</text>
</comment>
<dbReference type="Gene3D" id="1.10.630.10">
    <property type="entry name" value="Cytochrome P450"/>
    <property type="match status" value="1"/>
</dbReference>
<evidence type="ECO:0000313" key="14">
    <source>
        <dbReference type="EMBL" id="KAL3352029.1"/>
    </source>
</evidence>
<evidence type="ECO:0000256" key="4">
    <source>
        <dbReference type="ARBA" id="ARBA00022692"/>
    </source>
</evidence>
<dbReference type="InterPro" id="IPR036396">
    <property type="entry name" value="Cyt_P450_sf"/>
</dbReference>
<dbReference type="GO" id="GO:0046872">
    <property type="term" value="F:metal ion binding"/>
    <property type="evidence" value="ECO:0007669"/>
    <property type="project" value="UniProtKB-KW"/>
</dbReference>
<evidence type="ECO:0000256" key="8">
    <source>
        <dbReference type="ARBA" id="ARBA00023004"/>
    </source>
</evidence>
<feature type="non-terminal residue" evidence="14">
    <location>
        <position position="1"/>
    </location>
</feature>
<keyword evidence="5 11" id="KW-0479">Metal-binding</keyword>
<evidence type="ECO:0000256" key="11">
    <source>
        <dbReference type="PIRSR" id="PIRSR602401-1"/>
    </source>
</evidence>
<evidence type="ECO:0008006" key="16">
    <source>
        <dbReference type="Google" id="ProtNLM"/>
    </source>
</evidence>
<dbReference type="Pfam" id="PF00067">
    <property type="entry name" value="p450"/>
    <property type="match status" value="1"/>
</dbReference>
<dbReference type="InterPro" id="IPR002401">
    <property type="entry name" value="Cyt_P450_E_grp-I"/>
</dbReference>
<dbReference type="Proteomes" id="UP001627284">
    <property type="component" value="Unassembled WGS sequence"/>
</dbReference>
<protein>
    <recommendedName>
        <fullName evidence="16">Geraniol 10-hydroxylase</fullName>
    </recommendedName>
</protein>
<dbReference type="FunFam" id="1.10.630.10:FF:000163">
    <property type="entry name" value="Geraniol 8-hydroxylase"/>
    <property type="match status" value="1"/>
</dbReference>
<dbReference type="AlphaFoldDB" id="A0ABD2T718"/>
<keyword evidence="7 12" id="KW-0560">Oxidoreductase</keyword>
<evidence type="ECO:0000256" key="2">
    <source>
        <dbReference type="ARBA" id="ARBA00010617"/>
    </source>
</evidence>
<reference evidence="14 15" key="1">
    <citation type="submission" date="2024-05" db="EMBL/GenBank/DDBJ databases">
        <title>De novo assembly of an allotetraploid wild potato.</title>
        <authorList>
            <person name="Hosaka A.J."/>
        </authorList>
    </citation>
    <scope>NUCLEOTIDE SEQUENCE [LARGE SCALE GENOMIC DNA]</scope>
    <source>
        <tissue evidence="14">Young leaves</tissue>
    </source>
</reference>
<keyword evidence="6 13" id="KW-1133">Transmembrane helix</keyword>